<name>A0A4V1AEV2_9ASCO</name>
<organism evidence="13 14">
    <name type="scientific">Metschnikowia aff. pulcherrima</name>
    <dbReference type="NCBI Taxonomy" id="2163413"/>
    <lineage>
        <taxon>Eukaryota</taxon>
        <taxon>Fungi</taxon>
        <taxon>Dikarya</taxon>
        <taxon>Ascomycota</taxon>
        <taxon>Saccharomycotina</taxon>
        <taxon>Pichiomycetes</taxon>
        <taxon>Metschnikowiaceae</taxon>
        <taxon>Metschnikowia</taxon>
    </lineage>
</organism>
<feature type="compositionally biased region" description="Basic and acidic residues" evidence="10">
    <location>
        <begin position="452"/>
        <end position="468"/>
    </location>
</feature>
<dbReference type="GO" id="GO:0006890">
    <property type="term" value="P:retrograde vesicle-mediated transport, Golgi to endoplasmic reticulum"/>
    <property type="evidence" value="ECO:0007669"/>
    <property type="project" value="InterPro"/>
</dbReference>
<evidence type="ECO:0000256" key="2">
    <source>
        <dbReference type="ARBA" id="ARBA00022448"/>
    </source>
</evidence>
<evidence type="ECO:0000256" key="6">
    <source>
        <dbReference type="ARBA" id="ARBA00022989"/>
    </source>
</evidence>
<evidence type="ECO:0000256" key="9">
    <source>
        <dbReference type="ARBA" id="ARBA00037934"/>
    </source>
</evidence>
<keyword evidence="8 11" id="KW-0472">Membrane</keyword>
<feature type="compositionally biased region" description="Basic and acidic residues" evidence="10">
    <location>
        <begin position="562"/>
        <end position="572"/>
    </location>
</feature>
<dbReference type="PANTHER" id="PTHR12825">
    <property type="entry name" value="BNIP1-RELATED"/>
    <property type="match status" value="1"/>
</dbReference>
<keyword evidence="5" id="KW-0931">ER-Golgi transport</keyword>
<evidence type="ECO:0000256" key="1">
    <source>
        <dbReference type="ARBA" id="ARBA00004163"/>
    </source>
</evidence>
<dbReference type="InterPro" id="IPR056173">
    <property type="entry name" value="Sec20_C"/>
</dbReference>
<dbReference type="Pfam" id="PF03908">
    <property type="entry name" value="Sec20"/>
    <property type="match status" value="1"/>
</dbReference>
<feature type="transmembrane region" description="Helical" evidence="11">
    <location>
        <begin position="246"/>
        <end position="262"/>
    </location>
</feature>
<feature type="domain" description="Sec20 C-terminal" evidence="12">
    <location>
        <begin position="174"/>
        <end position="265"/>
    </location>
</feature>
<dbReference type="GO" id="GO:0005789">
    <property type="term" value="C:endoplasmic reticulum membrane"/>
    <property type="evidence" value="ECO:0007669"/>
    <property type="project" value="UniProtKB-SubCell"/>
</dbReference>
<feature type="compositionally biased region" description="Basic and acidic residues" evidence="10">
    <location>
        <begin position="605"/>
        <end position="622"/>
    </location>
</feature>
<evidence type="ECO:0000256" key="4">
    <source>
        <dbReference type="ARBA" id="ARBA00022824"/>
    </source>
</evidence>
<reference evidence="14" key="1">
    <citation type="submission" date="2019-03" db="EMBL/GenBank/DDBJ databases">
        <title>Snf2 controls pulcherriminic acid biosynthesis and connects pigmentation and antifungal activity of the yeast Metschnikowia pulcherrima.</title>
        <authorList>
            <person name="Gore-Lloyd D."/>
            <person name="Sumann I."/>
            <person name="Brachmann A.O."/>
            <person name="Schneeberger K."/>
            <person name="Ortiz-Merino R.A."/>
            <person name="Moreno-Beltran M."/>
            <person name="Schlaefli M."/>
            <person name="Kirner P."/>
            <person name="Santos Kron A."/>
            <person name="Wolfe K.H."/>
            <person name="Piel J."/>
            <person name="Ahrens C.H."/>
            <person name="Henk D."/>
            <person name="Freimoser F.M."/>
        </authorList>
    </citation>
    <scope>NUCLEOTIDE SEQUENCE [LARGE SCALE GENOMIC DNA]</scope>
    <source>
        <strain evidence="14">APC 1.2</strain>
    </source>
</reference>
<evidence type="ECO:0000256" key="3">
    <source>
        <dbReference type="ARBA" id="ARBA00022692"/>
    </source>
</evidence>
<gene>
    <name evidence="13" type="primary">MPUL0F00840</name>
    <name evidence="13" type="ORF">METSCH_F00840</name>
</gene>
<dbReference type="GO" id="GO:0031201">
    <property type="term" value="C:SNARE complex"/>
    <property type="evidence" value="ECO:0007669"/>
    <property type="project" value="TreeGrafter"/>
</dbReference>
<feature type="region of interest" description="Disordered" evidence="10">
    <location>
        <begin position="532"/>
        <end position="622"/>
    </location>
</feature>
<dbReference type="AlphaFoldDB" id="A0A4V1AEV2"/>
<evidence type="ECO:0000256" key="8">
    <source>
        <dbReference type="ARBA" id="ARBA00023136"/>
    </source>
</evidence>
<keyword evidence="3 11" id="KW-0812">Transmembrane</keyword>
<keyword evidence="7" id="KW-0175">Coiled coil</keyword>
<keyword evidence="4" id="KW-0256">Endoplasmic reticulum</keyword>
<evidence type="ECO:0000256" key="11">
    <source>
        <dbReference type="SAM" id="Phobius"/>
    </source>
</evidence>
<dbReference type="InterPro" id="IPR005606">
    <property type="entry name" value="Sec20"/>
</dbReference>
<dbReference type="Proteomes" id="UP000292447">
    <property type="component" value="Chromosome VI"/>
</dbReference>
<evidence type="ECO:0000313" key="14">
    <source>
        <dbReference type="Proteomes" id="UP000292447"/>
    </source>
</evidence>
<comment type="similarity">
    <text evidence="9">Belongs to the SEC20 family.</text>
</comment>
<keyword evidence="2" id="KW-0813">Transport</keyword>
<evidence type="ECO:0000256" key="7">
    <source>
        <dbReference type="ARBA" id="ARBA00023054"/>
    </source>
</evidence>
<protein>
    <submittedName>
        <fullName evidence="13">Sec20 protein</fullName>
    </submittedName>
</protein>
<comment type="subcellular location">
    <subcellularLocation>
        <location evidence="1">Endoplasmic reticulum membrane</location>
        <topology evidence="1">Single-pass type IV membrane protein</topology>
    </subcellularLocation>
</comment>
<evidence type="ECO:0000259" key="12">
    <source>
        <dbReference type="Pfam" id="PF03908"/>
    </source>
</evidence>
<evidence type="ECO:0000256" key="5">
    <source>
        <dbReference type="ARBA" id="ARBA00022892"/>
    </source>
</evidence>
<feature type="region of interest" description="Disordered" evidence="10">
    <location>
        <begin position="452"/>
        <end position="473"/>
    </location>
</feature>
<keyword evidence="6 11" id="KW-1133">Transmembrane helix</keyword>
<dbReference type="PANTHER" id="PTHR12825:SF0">
    <property type="entry name" value="VESICLE TRANSPORT PROTEIN SEC20"/>
    <property type="match status" value="1"/>
</dbReference>
<dbReference type="EMBL" id="CP034461">
    <property type="protein sequence ID" value="QBM90503.1"/>
    <property type="molecule type" value="Genomic_DNA"/>
</dbReference>
<dbReference type="GO" id="GO:0005484">
    <property type="term" value="F:SNAP receptor activity"/>
    <property type="evidence" value="ECO:0007669"/>
    <property type="project" value="InterPro"/>
</dbReference>
<proteinExistence type="inferred from homology"/>
<evidence type="ECO:0000313" key="13">
    <source>
        <dbReference type="EMBL" id="QBM90503.1"/>
    </source>
</evidence>
<accession>A0A4V1AEV2</accession>
<dbReference type="STRING" id="2163413.A0A4V1AEV2"/>
<sequence length="622" mass="69673">MKEQTSHSQIAQIKELFKEIDSVQSRALSQIRLIAERGQLDSGASGLEFSLDATVKIATLLIQRIVDLNSVVELKVQQLPESLSTTSFLHESLDLYNGKVKHLRRKLKESQLAAHGKENAIIHQQRLQEYLPAKGSDDEPESLDARLSLFAGRSASREAQAHDKSKPIGEQILTQNKNITSSLQQSKQLMAMSVMQTELNIDTLDQQSKDLTQLNDKLLDMESVLSKSKQIVKFIEKQDKHDKRRIYAAIGFLLLCSAWVLWRRVLKLPAKILLWTFFKMFGILHWASSINTRDFAPIESQVSYVLLITQNSVPHVPTSRDSNEFTSSVHTGQDTSLPRSAEKLLSEASTAQLSASFFKEDEFTTTQTTESSAGVVVQSIDPNLPVMTWKGALVEDVAALEHSSFWDEEEVNSEQIEGIEANVVTDEPGMDEIITNKPEFDSFEVMGNTERTGKGEVKRTNPSIEKEQTTPPSEKAFEVARDAEEQFSGPQEYTRIEPVREEVIKPKHQLKEGKGYLKQMQYSDTIVDEHTMPKSASENGPEEVRAKPALSGKTELVIGVQTHKETEGKLNDDENQESVPEGVLHDDEAPLVKADTPISTATSSEEQRDLLESNDAWPHDEL</sequence>
<keyword evidence="14" id="KW-1185">Reference proteome</keyword>
<evidence type="ECO:0000256" key="10">
    <source>
        <dbReference type="SAM" id="MobiDB-lite"/>
    </source>
</evidence>